<feature type="domain" description="F-box" evidence="2">
    <location>
        <begin position="51"/>
        <end position="106"/>
    </location>
</feature>
<dbReference type="Gene3D" id="3.80.10.10">
    <property type="entry name" value="Ribonuclease Inhibitor"/>
    <property type="match status" value="1"/>
</dbReference>
<evidence type="ECO:0000259" key="2">
    <source>
        <dbReference type="Pfam" id="PF12937"/>
    </source>
</evidence>
<gene>
    <name evidence="3" type="ORF">EWM64_g10592</name>
</gene>
<evidence type="ECO:0000313" key="3">
    <source>
        <dbReference type="EMBL" id="TFY73419.1"/>
    </source>
</evidence>
<dbReference type="AlphaFoldDB" id="A0A4Y9ZIY6"/>
<dbReference type="SUPFAM" id="SSF52047">
    <property type="entry name" value="RNI-like"/>
    <property type="match status" value="1"/>
</dbReference>
<dbReference type="Proteomes" id="UP000298061">
    <property type="component" value="Unassembled WGS sequence"/>
</dbReference>
<dbReference type="InterPro" id="IPR032675">
    <property type="entry name" value="LRR_dom_sf"/>
</dbReference>
<proteinExistence type="predicted"/>
<dbReference type="OrthoDB" id="3266451at2759"/>
<feature type="region of interest" description="Disordered" evidence="1">
    <location>
        <begin position="1"/>
        <end position="47"/>
    </location>
</feature>
<organism evidence="3 4">
    <name type="scientific">Hericium alpestre</name>
    <dbReference type="NCBI Taxonomy" id="135208"/>
    <lineage>
        <taxon>Eukaryota</taxon>
        <taxon>Fungi</taxon>
        <taxon>Dikarya</taxon>
        <taxon>Basidiomycota</taxon>
        <taxon>Agaricomycotina</taxon>
        <taxon>Agaricomycetes</taxon>
        <taxon>Russulales</taxon>
        <taxon>Hericiaceae</taxon>
        <taxon>Hericium</taxon>
    </lineage>
</organism>
<feature type="non-terminal residue" evidence="3">
    <location>
        <position position="396"/>
    </location>
</feature>
<name>A0A4Y9ZIY6_9AGAM</name>
<evidence type="ECO:0000313" key="4">
    <source>
        <dbReference type="Proteomes" id="UP000298061"/>
    </source>
</evidence>
<dbReference type="Gene3D" id="1.20.1280.50">
    <property type="match status" value="1"/>
</dbReference>
<dbReference type="Pfam" id="PF12937">
    <property type="entry name" value="F-box-like"/>
    <property type="match status" value="1"/>
</dbReference>
<keyword evidence="4" id="KW-1185">Reference proteome</keyword>
<comment type="caution">
    <text evidence="3">The sequence shown here is derived from an EMBL/GenBank/DDBJ whole genome shotgun (WGS) entry which is preliminary data.</text>
</comment>
<evidence type="ECO:0000256" key="1">
    <source>
        <dbReference type="SAM" id="MobiDB-lite"/>
    </source>
</evidence>
<accession>A0A4Y9ZIY6</accession>
<dbReference type="InterPro" id="IPR001810">
    <property type="entry name" value="F-box_dom"/>
</dbReference>
<dbReference type="EMBL" id="SFCI01002880">
    <property type="protein sequence ID" value="TFY73419.1"/>
    <property type="molecule type" value="Genomic_DNA"/>
</dbReference>
<protein>
    <recommendedName>
        <fullName evidence="2">F-box domain-containing protein</fullName>
    </recommendedName>
</protein>
<reference evidence="3 4" key="1">
    <citation type="submission" date="2019-02" db="EMBL/GenBank/DDBJ databases">
        <title>Genome sequencing of the rare red list fungi Hericium alpestre (H. flagellum).</title>
        <authorList>
            <person name="Buettner E."/>
            <person name="Kellner H."/>
        </authorList>
    </citation>
    <scope>NUCLEOTIDE SEQUENCE [LARGE SCALE GENOMIC DNA]</scope>
    <source>
        <strain evidence="3 4">DSM 108284</strain>
    </source>
</reference>
<sequence>MDDPAFMQIGFATDSESDGTSVFEPPPSIQGSQDEQEEDEERPTQTSIAARVPTEILLQIFAECINEEVDPDGIGFSGNWIKSITHVCRSWREIAIDYPALWANIAFLSPHMTRTMLDRSKDVLINIHANPTPDYLQGPGVNGSRNIMQVFKGVRRALSHASRVKEINLRSRQCKYFSRLIKEFPAEVPYLERFALRAITHENSVVFEVPSELFSHDPLPLDHLEFECCSIPRSLQEILPSHCSALTHLELHYVAPLSRQFIINILAAAAATIETVHIDLISPFSSSFLSSGHLPTITLPSLRSLYFRDRAEVAFGVLRHLILSPTARLRVEIGLSALTPTFQYNPLATHAAAGAPVRSLLLHHAPQRLCEPHERGLRLLGFTDAAAPEYFFSEPD</sequence>